<dbReference type="PROSITE" id="PS50297">
    <property type="entry name" value="ANK_REP_REGION"/>
    <property type="match status" value="1"/>
</dbReference>
<dbReference type="SMART" id="SM00248">
    <property type="entry name" value="ANK"/>
    <property type="match status" value="4"/>
</dbReference>
<keyword evidence="2 3" id="KW-0040">ANK repeat</keyword>
<feature type="repeat" description="ANK" evidence="3">
    <location>
        <begin position="43"/>
        <end position="79"/>
    </location>
</feature>
<sequence length="386" mass="42522">MAAEASAAVPDDRNIFIAISSGKVNRLHSILANTEDLNVRDTSLRTPLIHAVFISNDEIRTHIVRLLLRHGCDVNAQDSVGRTVLMYACMERNKIDVVRLLAKCRRCDPNVPDDDGNTALIHCVEGGNASAIRILTNHSSMKSRLKVNQVNGAGLSAIELSVKLGLADCCRILLKNGGVDTTRIKNRHLLMELMNEDRGKTPYDVSASPSLEDADFPFSPGTPGGGAYSHRSDLESYTRTNPRPEPDTPRPGSDFPIRPGSDFPFRMGQCNSVLSLRKDISCEIPQTARPLSRDYDNPFLEMARQDSSLYVPNSRTTFRRTIITTKDSGRKNSLDKISRSSSLRRPLTPITRTPDESRLLQVSPSPPAFQAFLAASASTVTPRRPC</sequence>
<dbReference type="AlphaFoldDB" id="A0AAN9G156"/>
<dbReference type="InterPro" id="IPR002110">
    <property type="entry name" value="Ankyrin_rpt"/>
</dbReference>
<gene>
    <name evidence="5" type="ORF">V1264_010691</name>
</gene>
<keyword evidence="6" id="KW-1185">Reference proteome</keyword>
<keyword evidence="1" id="KW-0677">Repeat</keyword>
<dbReference type="PANTHER" id="PTHR24123">
    <property type="entry name" value="ANKYRIN REPEAT-CONTAINING"/>
    <property type="match status" value="1"/>
</dbReference>
<protein>
    <submittedName>
        <fullName evidence="5">Uncharacterized protein</fullName>
    </submittedName>
</protein>
<dbReference type="SUPFAM" id="SSF48403">
    <property type="entry name" value="Ankyrin repeat"/>
    <property type="match status" value="1"/>
</dbReference>
<dbReference type="InterPro" id="IPR051165">
    <property type="entry name" value="Multifunctional_ANK_Repeat"/>
</dbReference>
<dbReference type="InterPro" id="IPR036770">
    <property type="entry name" value="Ankyrin_rpt-contain_sf"/>
</dbReference>
<evidence type="ECO:0000313" key="6">
    <source>
        <dbReference type="Proteomes" id="UP001374579"/>
    </source>
</evidence>
<dbReference type="Pfam" id="PF12796">
    <property type="entry name" value="Ank_2"/>
    <property type="match status" value="1"/>
</dbReference>
<feature type="compositionally biased region" description="Basic and acidic residues" evidence="4">
    <location>
        <begin position="230"/>
        <end position="248"/>
    </location>
</feature>
<evidence type="ECO:0000256" key="2">
    <source>
        <dbReference type="ARBA" id="ARBA00023043"/>
    </source>
</evidence>
<organism evidence="5 6">
    <name type="scientific">Littorina saxatilis</name>
    <dbReference type="NCBI Taxonomy" id="31220"/>
    <lineage>
        <taxon>Eukaryota</taxon>
        <taxon>Metazoa</taxon>
        <taxon>Spiralia</taxon>
        <taxon>Lophotrochozoa</taxon>
        <taxon>Mollusca</taxon>
        <taxon>Gastropoda</taxon>
        <taxon>Caenogastropoda</taxon>
        <taxon>Littorinimorpha</taxon>
        <taxon>Littorinoidea</taxon>
        <taxon>Littorinidae</taxon>
        <taxon>Littorina</taxon>
    </lineage>
</organism>
<dbReference type="PROSITE" id="PS50088">
    <property type="entry name" value="ANK_REPEAT"/>
    <property type="match status" value="1"/>
</dbReference>
<dbReference type="PANTHER" id="PTHR24123:SF33">
    <property type="entry name" value="PROTEIN HOS4"/>
    <property type="match status" value="1"/>
</dbReference>
<comment type="caution">
    <text evidence="5">The sequence shown here is derived from an EMBL/GenBank/DDBJ whole genome shotgun (WGS) entry which is preliminary data.</text>
</comment>
<feature type="region of interest" description="Disordered" evidence="4">
    <location>
        <begin position="199"/>
        <end position="262"/>
    </location>
</feature>
<name>A0AAN9G156_9CAEN</name>
<evidence type="ECO:0000256" key="3">
    <source>
        <dbReference type="PROSITE-ProRule" id="PRU00023"/>
    </source>
</evidence>
<dbReference type="Proteomes" id="UP001374579">
    <property type="component" value="Unassembled WGS sequence"/>
</dbReference>
<dbReference type="EMBL" id="JBAMIC010000024">
    <property type="protein sequence ID" value="KAK7090962.1"/>
    <property type="molecule type" value="Genomic_DNA"/>
</dbReference>
<dbReference type="Gene3D" id="1.25.40.20">
    <property type="entry name" value="Ankyrin repeat-containing domain"/>
    <property type="match status" value="1"/>
</dbReference>
<proteinExistence type="predicted"/>
<evidence type="ECO:0000313" key="5">
    <source>
        <dbReference type="EMBL" id="KAK7090962.1"/>
    </source>
</evidence>
<accession>A0AAN9G156</accession>
<evidence type="ECO:0000256" key="4">
    <source>
        <dbReference type="SAM" id="MobiDB-lite"/>
    </source>
</evidence>
<evidence type="ECO:0000256" key="1">
    <source>
        <dbReference type="ARBA" id="ARBA00022737"/>
    </source>
</evidence>
<reference evidence="5 6" key="1">
    <citation type="submission" date="2024-02" db="EMBL/GenBank/DDBJ databases">
        <title>Chromosome-scale genome assembly of the rough periwinkle Littorina saxatilis.</title>
        <authorList>
            <person name="De Jode A."/>
            <person name="Faria R."/>
            <person name="Formenti G."/>
            <person name="Sims Y."/>
            <person name="Smith T.P."/>
            <person name="Tracey A."/>
            <person name="Wood J.M.D."/>
            <person name="Zagrodzka Z.B."/>
            <person name="Johannesson K."/>
            <person name="Butlin R.K."/>
            <person name="Leder E.H."/>
        </authorList>
    </citation>
    <scope>NUCLEOTIDE SEQUENCE [LARGE SCALE GENOMIC DNA]</scope>
    <source>
        <strain evidence="5">Snail1</strain>
        <tissue evidence="5">Muscle</tissue>
    </source>
</reference>